<keyword evidence="4 6" id="KW-0274">FAD</keyword>
<dbReference type="InterPro" id="IPR009100">
    <property type="entry name" value="AcylCoA_DH/oxidase_NM_dom_sf"/>
</dbReference>
<dbReference type="Gene3D" id="1.20.140.10">
    <property type="entry name" value="Butyryl-CoA Dehydrogenase, subunit A, domain 3"/>
    <property type="match status" value="1"/>
</dbReference>
<evidence type="ECO:0000259" key="8">
    <source>
        <dbReference type="Pfam" id="PF02770"/>
    </source>
</evidence>
<dbReference type="RefSeq" id="WP_310031643.1">
    <property type="nucleotide sequence ID" value="NZ_JAVDRL010000006.1"/>
</dbReference>
<comment type="caution">
    <text evidence="10">The sequence shown here is derived from an EMBL/GenBank/DDBJ whole genome shotgun (WGS) entry which is preliminary data.</text>
</comment>
<evidence type="ECO:0000256" key="1">
    <source>
        <dbReference type="ARBA" id="ARBA00001974"/>
    </source>
</evidence>
<dbReference type="PANTHER" id="PTHR43292">
    <property type="entry name" value="ACYL-COA DEHYDROGENASE"/>
    <property type="match status" value="1"/>
</dbReference>
<dbReference type="InterPro" id="IPR046373">
    <property type="entry name" value="Acyl-CoA_Oxase/DH_mid-dom_sf"/>
</dbReference>
<sequence>MDLAFSPEDLAFQHEVRNWIATAYDDDLRLKMAQSKNGYLDKAGQVKWQKKLFERGWVAPDWPVELGGAGFTPSQRYIFNMEMSLAGTPHPSPMGLKMCAPVVMAFGTPEQKAQHLPPILSSDIWWCQGYSEPGSGSDLASLQMKAERDGDDYVLNGSKIWTTHAQWADWMFCLVRTSSAGKPQEGISFLLLPMTLPGIQIKPLPTLDGPAEGEQEINQVFFDNVRVPVANRIGEENKGWTYAKYLLEFERGNAYAPGLMHMLRKVKKIAALERSDAGGALIDDPDFRARIAELEIAVESLNATELRVFSGRGAGKAVGPASSMLKLAGSETQQAITELALEAVGTYAAPFVRDTWATTNGGRAGPDHAGPVAPSYFNYRKTTIYAGSSEIQKNIITKLVLGL</sequence>
<dbReference type="InterPro" id="IPR052161">
    <property type="entry name" value="Mycobact_Acyl-CoA_DH"/>
</dbReference>
<dbReference type="SUPFAM" id="SSF47203">
    <property type="entry name" value="Acyl-CoA dehydrogenase C-terminal domain-like"/>
    <property type="match status" value="1"/>
</dbReference>
<feature type="domain" description="Acyl-CoA dehydrogenase/oxidase C-terminal" evidence="7">
    <location>
        <begin position="237"/>
        <end position="399"/>
    </location>
</feature>
<accession>A0ABU1MZK1</accession>
<reference evidence="10 11" key="1">
    <citation type="submission" date="2023-07" db="EMBL/GenBank/DDBJ databases">
        <title>Sorghum-associated microbial communities from plants grown in Nebraska, USA.</title>
        <authorList>
            <person name="Schachtman D."/>
        </authorList>
    </citation>
    <scope>NUCLEOTIDE SEQUENCE [LARGE SCALE GENOMIC DNA]</scope>
    <source>
        <strain evidence="10 11">DS2154</strain>
    </source>
</reference>
<evidence type="ECO:0000259" key="9">
    <source>
        <dbReference type="Pfam" id="PF02771"/>
    </source>
</evidence>
<dbReference type="InterPro" id="IPR037069">
    <property type="entry name" value="AcylCoA_DH/ox_N_sf"/>
</dbReference>
<comment type="similarity">
    <text evidence="2 6">Belongs to the acyl-CoA dehydrogenase family.</text>
</comment>
<dbReference type="Gene3D" id="1.10.540.10">
    <property type="entry name" value="Acyl-CoA dehydrogenase/oxidase, N-terminal domain"/>
    <property type="match status" value="1"/>
</dbReference>
<dbReference type="InterPro" id="IPR009075">
    <property type="entry name" value="AcylCo_DH/oxidase_C"/>
</dbReference>
<dbReference type="Pfam" id="PF02770">
    <property type="entry name" value="Acyl-CoA_dh_M"/>
    <property type="match status" value="1"/>
</dbReference>
<dbReference type="Pfam" id="PF00441">
    <property type="entry name" value="Acyl-CoA_dh_1"/>
    <property type="match status" value="1"/>
</dbReference>
<keyword evidence="11" id="KW-1185">Reference proteome</keyword>
<dbReference type="InterPro" id="IPR036250">
    <property type="entry name" value="AcylCo_DH-like_C"/>
</dbReference>
<evidence type="ECO:0000256" key="3">
    <source>
        <dbReference type="ARBA" id="ARBA00022630"/>
    </source>
</evidence>
<evidence type="ECO:0000256" key="2">
    <source>
        <dbReference type="ARBA" id="ARBA00009347"/>
    </source>
</evidence>
<evidence type="ECO:0000313" key="11">
    <source>
        <dbReference type="Proteomes" id="UP001262754"/>
    </source>
</evidence>
<dbReference type="EMBL" id="JAVDRL010000006">
    <property type="protein sequence ID" value="MDR6531602.1"/>
    <property type="molecule type" value="Genomic_DNA"/>
</dbReference>
<dbReference type="SUPFAM" id="SSF56645">
    <property type="entry name" value="Acyl-CoA dehydrogenase NM domain-like"/>
    <property type="match status" value="1"/>
</dbReference>
<dbReference type="Proteomes" id="UP001262754">
    <property type="component" value="Unassembled WGS sequence"/>
</dbReference>
<evidence type="ECO:0000256" key="4">
    <source>
        <dbReference type="ARBA" id="ARBA00022827"/>
    </source>
</evidence>
<dbReference type="PANTHER" id="PTHR43292:SF3">
    <property type="entry name" value="ACYL-COA DEHYDROGENASE FADE29"/>
    <property type="match status" value="1"/>
</dbReference>
<evidence type="ECO:0000256" key="5">
    <source>
        <dbReference type="ARBA" id="ARBA00023002"/>
    </source>
</evidence>
<name>A0ABU1MZK1_9CAUL</name>
<keyword evidence="3 6" id="KW-0285">Flavoprotein</keyword>
<feature type="domain" description="Acyl-CoA dehydrogenase/oxidase N-terminal" evidence="9">
    <location>
        <begin position="7"/>
        <end position="121"/>
    </location>
</feature>
<dbReference type="InterPro" id="IPR013786">
    <property type="entry name" value="AcylCoA_DH/ox_N"/>
</dbReference>
<evidence type="ECO:0000256" key="6">
    <source>
        <dbReference type="RuleBase" id="RU362125"/>
    </source>
</evidence>
<feature type="domain" description="Acyl-CoA oxidase/dehydrogenase middle" evidence="8">
    <location>
        <begin position="127"/>
        <end position="225"/>
    </location>
</feature>
<dbReference type="InterPro" id="IPR006091">
    <property type="entry name" value="Acyl-CoA_Oxase/DH_mid-dom"/>
</dbReference>
<keyword evidence="5 6" id="KW-0560">Oxidoreductase</keyword>
<comment type="cofactor">
    <cofactor evidence="1 6">
        <name>FAD</name>
        <dbReference type="ChEBI" id="CHEBI:57692"/>
    </cofactor>
</comment>
<evidence type="ECO:0000259" key="7">
    <source>
        <dbReference type="Pfam" id="PF00441"/>
    </source>
</evidence>
<protein>
    <submittedName>
        <fullName evidence="10">Alkylation response protein AidB-like acyl-CoA dehydrogenase</fullName>
    </submittedName>
</protein>
<evidence type="ECO:0000313" key="10">
    <source>
        <dbReference type="EMBL" id="MDR6531602.1"/>
    </source>
</evidence>
<proteinExistence type="inferred from homology"/>
<dbReference type="Gene3D" id="2.40.110.10">
    <property type="entry name" value="Butyryl-CoA Dehydrogenase, subunit A, domain 2"/>
    <property type="match status" value="1"/>
</dbReference>
<gene>
    <name evidence="10" type="ORF">J2800_002349</name>
</gene>
<organism evidence="10 11">
    <name type="scientific">Caulobacter rhizosphaerae</name>
    <dbReference type="NCBI Taxonomy" id="2010972"/>
    <lineage>
        <taxon>Bacteria</taxon>
        <taxon>Pseudomonadati</taxon>
        <taxon>Pseudomonadota</taxon>
        <taxon>Alphaproteobacteria</taxon>
        <taxon>Caulobacterales</taxon>
        <taxon>Caulobacteraceae</taxon>
        <taxon>Caulobacter</taxon>
    </lineage>
</organism>
<dbReference type="Pfam" id="PF02771">
    <property type="entry name" value="Acyl-CoA_dh_N"/>
    <property type="match status" value="1"/>
</dbReference>